<evidence type="ECO:0000313" key="1">
    <source>
        <dbReference type="EMBL" id="CDI61059.1"/>
    </source>
</evidence>
<dbReference type="EMBL" id="CBUL010000161">
    <property type="protein sequence ID" value="CDI61059.1"/>
    <property type="molecule type" value="Genomic_DNA"/>
</dbReference>
<comment type="caution">
    <text evidence="1">The sequence shown here is derived from an EMBL/GenBank/DDBJ whole genome shotgun (WGS) entry which is preliminary data.</text>
</comment>
<sequence length="28" mass="3285">MKNFKPWKKYPLIAGELAEVDTLIQHTI</sequence>
<protein>
    <submittedName>
        <fullName evidence="1">Uncharacterized protein</fullName>
    </submittedName>
</protein>
<proteinExistence type="predicted"/>
<dbReference type="Proteomes" id="UP000017247">
    <property type="component" value="Unassembled WGS sequence"/>
</dbReference>
<accession>U6FCM3</accession>
<dbReference type="AlphaFoldDB" id="U6FCM3"/>
<organism evidence="1">
    <name type="scientific">Lactobacillus helveticus CIRM-BIA 104</name>
    <dbReference type="NCBI Taxonomy" id="1226333"/>
    <lineage>
        <taxon>Bacteria</taxon>
        <taxon>Bacillati</taxon>
        <taxon>Bacillota</taxon>
        <taxon>Bacilli</taxon>
        <taxon>Lactobacillales</taxon>
        <taxon>Lactobacillaceae</taxon>
        <taxon>Lactobacillus</taxon>
    </lineage>
</organism>
<reference evidence="1" key="1">
    <citation type="submission" date="2013-09" db="EMBL/GenBank/DDBJ databases">
        <title>Draft Genome Sequence of five Lactobacillus helveticus strains CIRM-BIA 101T, 103, 104, 951 and 953 isolated from milk product.</title>
        <authorList>
            <person name="Valence F."/>
            <person name="Chuat V."/>
            <person name="Ma L."/>
            <person name="Creno S."/>
            <person name="Falentin H."/>
            <person name="Lortal S."/>
            <person name="Bizet C."/>
            <person name="Clermont D."/>
            <person name="Loux V."/>
            <person name="Bouchier C."/>
            <person name="Cousin S."/>
        </authorList>
    </citation>
    <scope>NUCLEOTIDE SEQUENCE [LARGE SCALE GENOMIC DNA]</scope>
    <source>
        <strain evidence="1">CIRM-BIA 104</strain>
    </source>
</reference>
<dbReference type="HOGENOM" id="CLU_3412628_0_0_9"/>
<gene>
    <name evidence="1" type="ORF">LHCIRMBIA104_00122</name>
</gene>
<name>U6FCM3_LACHE</name>